<protein>
    <recommendedName>
        <fullName evidence="1">T6SS Phospholipase effector Tle1-like catalytic domain-containing protein</fullName>
    </recommendedName>
</protein>
<reference evidence="2 3" key="1">
    <citation type="submission" date="2015-11" db="EMBL/GenBank/DDBJ databases">
        <authorList>
            <person name="Zhang Y."/>
            <person name="Guo Z."/>
        </authorList>
    </citation>
    <scope>NUCLEOTIDE SEQUENCE [LARGE SCALE GENOMIC DNA]</scope>
    <source>
        <strain evidence="2 3">KCTC 12086</strain>
    </source>
</reference>
<gene>
    <name evidence="2" type="ORF">PP2015_3688</name>
</gene>
<dbReference type="PANTHER" id="PTHR33840">
    <property type="match status" value="1"/>
</dbReference>
<evidence type="ECO:0000313" key="2">
    <source>
        <dbReference type="EMBL" id="ALO44161.1"/>
    </source>
</evidence>
<feature type="domain" description="T6SS Phospholipase effector Tle1-like catalytic" evidence="1">
    <location>
        <begin position="4"/>
        <end position="132"/>
    </location>
</feature>
<keyword evidence="3" id="KW-1185">Reference proteome</keyword>
<dbReference type="STRING" id="161398.PP2015_3688"/>
<accession>A0A0S2K7A8</accession>
<dbReference type="KEGG" id="pphe:PP2015_3688"/>
<name>A0A0S2K7A8_9GAMM</name>
<dbReference type="Pfam" id="PF09994">
    <property type="entry name" value="T6SS_Tle1-like_cat"/>
    <property type="match status" value="2"/>
</dbReference>
<dbReference type="PATRIC" id="fig|161398.10.peg.3767"/>
<evidence type="ECO:0000259" key="1">
    <source>
        <dbReference type="Pfam" id="PF09994"/>
    </source>
</evidence>
<dbReference type="Proteomes" id="UP000061457">
    <property type="component" value="Chromosome II"/>
</dbReference>
<dbReference type="EMBL" id="CP013188">
    <property type="protein sequence ID" value="ALO44161.1"/>
    <property type="molecule type" value="Genomic_DNA"/>
</dbReference>
<organism evidence="2 3">
    <name type="scientific">Pseudoalteromonas phenolica</name>
    <dbReference type="NCBI Taxonomy" id="161398"/>
    <lineage>
        <taxon>Bacteria</taxon>
        <taxon>Pseudomonadati</taxon>
        <taxon>Pseudomonadota</taxon>
        <taxon>Gammaproteobacteria</taxon>
        <taxon>Alteromonadales</taxon>
        <taxon>Pseudoalteromonadaceae</taxon>
        <taxon>Pseudoalteromonas</taxon>
    </lineage>
</organism>
<feature type="domain" description="T6SS Phospholipase effector Tle1-like catalytic" evidence="1">
    <location>
        <begin position="143"/>
        <end position="237"/>
    </location>
</feature>
<dbReference type="OrthoDB" id="4378831at2"/>
<dbReference type="PANTHER" id="PTHR33840:SF1">
    <property type="entry name" value="TLE1 PHOSPHOLIPASE DOMAIN-CONTAINING PROTEIN"/>
    <property type="match status" value="1"/>
</dbReference>
<dbReference type="InterPro" id="IPR018712">
    <property type="entry name" value="Tle1-like_cat"/>
</dbReference>
<proteinExistence type="predicted"/>
<sequence>MSRLIVFNFDGTGNEPEDAKQYDEQKDASISNILKLHFLMGGNLHRDGEHYGLSNRNNIAHCFYYQGVGTYGGWFNRFINQGLAFNSWDVSYILNKARNDFLNHYRTGDIVLITGFSRGAALARRFVSLIEHAISNDDMPPFIFLCVFDTVASIGLPDLSTRKRPKFSVVFEHGRTISNLVKHATHLVSLDEKRKAFQPTLMNHDPNRITEIWFAGAHSDVGGGYKMDGLADVALGYAINWLKHMQQLHDLPHFTLDITDSDCLKQACPDALQGTISHDDLSLSPNALGLNHQQTRTFFIDWLTLDDRICCVMKDNKIDSSLTPVVHHSVAKRVNLDNNYQPNSLEQTEHHLWHDFTRPLQTFSCVTEHSEQKEQDYAELDEH</sequence>
<evidence type="ECO:0000313" key="3">
    <source>
        <dbReference type="Proteomes" id="UP000061457"/>
    </source>
</evidence>
<dbReference type="AlphaFoldDB" id="A0A0S2K7A8"/>
<dbReference type="RefSeq" id="WP_058032041.1">
    <property type="nucleotide sequence ID" value="NZ_CP013188.1"/>
</dbReference>